<organism evidence="2 3">
    <name type="scientific">Puia dinghuensis</name>
    <dbReference type="NCBI Taxonomy" id="1792502"/>
    <lineage>
        <taxon>Bacteria</taxon>
        <taxon>Pseudomonadati</taxon>
        <taxon>Bacteroidota</taxon>
        <taxon>Chitinophagia</taxon>
        <taxon>Chitinophagales</taxon>
        <taxon>Chitinophagaceae</taxon>
        <taxon>Puia</taxon>
    </lineage>
</organism>
<dbReference type="EMBL" id="BMJC01000001">
    <property type="protein sequence ID" value="GGA86881.1"/>
    <property type="molecule type" value="Genomic_DNA"/>
</dbReference>
<dbReference type="PANTHER" id="PTHR31061:SF24">
    <property type="entry name" value="LD22376P"/>
    <property type="match status" value="1"/>
</dbReference>
<dbReference type="RefSeq" id="WP_188928684.1">
    <property type="nucleotide sequence ID" value="NZ_BMJC01000001.1"/>
</dbReference>
<keyword evidence="1" id="KW-0812">Transmembrane</keyword>
<evidence type="ECO:0000256" key="1">
    <source>
        <dbReference type="SAM" id="Phobius"/>
    </source>
</evidence>
<feature type="transmembrane region" description="Helical" evidence="1">
    <location>
        <begin position="123"/>
        <end position="142"/>
    </location>
</feature>
<feature type="transmembrane region" description="Helical" evidence="1">
    <location>
        <begin position="349"/>
        <end position="370"/>
    </location>
</feature>
<name>A0A8J2XQZ5_9BACT</name>
<evidence type="ECO:0000313" key="3">
    <source>
        <dbReference type="Proteomes" id="UP000607559"/>
    </source>
</evidence>
<feature type="transmembrane region" description="Helical" evidence="1">
    <location>
        <begin position="12"/>
        <end position="33"/>
    </location>
</feature>
<dbReference type="PANTHER" id="PTHR31061">
    <property type="entry name" value="LD22376P"/>
    <property type="match status" value="1"/>
</dbReference>
<keyword evidence="1" id="KW-0472">Membrane</keyword>
<feature type="transmembrane region" description="Helical" evidence="1">
    <location>
        <begin position="270"/>
        <end position="289"/>
    </location>
</feature>
<reference evidence="2" key="1">
    <citation type="journal article" date="2014" name="Int. J. Syst. Evol. Microbiol.">
        <title>Complete genome sequence of Corynebacterium casei LMG S-19264T (=DSM 44701T), isolated from a smear-ripened cheese.</title>
        <authorList>
            <consortium name="US DOE Joint Genome Institute (JGI-PGF)"/>
            <person name="Walter F."/>
            <person name="Albersmeier A."/>
            <person name="Kalinowski J."/>
            <person name="Ruckert C."/>
        </authorList>
    </citation>
    <scope>NUCLEOTIDE SEQUENCE</scope>
    <source>
        <strain evidence="2">CGMCC 1.15448</strain>
    </source>
</reference>
<dbReference type="AlphaFoldDB" id="A0A8J2XQZ5"/>
<keyword evidence="3" id="KW-1185">Reference proteome</keyword>
<feature type="transmembrane region" description="Helical" evidence="1">
    <location>
        <begin position="241"/>
        <end position="258"/>
    </location>
</feature>
<proteinExistence type="predicted"/>
<feature type="transmembrane region" description="Helical" evidence="1">
    <location>
        <begin position="309"/>
        <end position="329"/>
    </location>
</feature>
<accession>A0A8J2XQZ5</accession>
<gene>
    <name evidence="2" type="ORF">GCM10011511_07440</name>
</gene>
<feature type="transmembrane region" description="Helical" evidence="1">
    <location>
        <begin position="53"/>
        <end position="73"/>
    </location>
</feature>
<dbReference type="Proteomes" id="UP000607559">
    <property type="component" value="Unassembled WGS sequence"/>
</dbReference>
<feature type="transmembrane region" description="Helical" evidence="1">
    <location>
        <begin position="85"/>
        <end position="103"/>
    </location>
</feature>
<keyword evidence="1" id="KW-1133">Transmembrane helix</keyword>
<feature type="transmembrane region" description="Helical" evidence="1">
    <location>
        <begin position="208"/>
        <end position="229"/>
    </location>
</feature>
<protein>
    <submittedName>
        <fullName evidence="2">Membrane protein</fullName>
    </submittedName>
</protein>
<feature type="transmembrane region" description="Helical" evidence="1">
    <location>
        <begin position="149"/>
        <end position="169"/>
    </location>
</feature>
<sequence>MTQTTASNRSLALDIFRGMTVCFMIIVNTPGSGAIPFSPLEHARWHGFTPTDLVFPSFLFAVGNAMSFAMKKFETMSQGAVLGKIIKRTLLIFLLGYLMYWFPFFGHMPDGSWGLRPISHTRIMGVLQRIALCYGIASLLIYYCKPRTVVVISALLLIGYWIILLLFPVPGEDPFSMTGNAGYRLDKFILGEDHMYHGEGIAFDPEGLLSTLPAIVNVIAGYFTGVFVARKGKTYEGLAQLLLWGFGCLFVAYAWNFWFPVNKKLWTSSYVFLTVGLDLVLLSFLIYVVEFKGKKAWGSFFTVFGKNPLFIYLLSELLATVLFITPAAAGQSVFDWINKVVYQALFPGAIGSLLFALSYMMICWTVGKILDKKKIYIRV</sequence>
<evidence type="ECO:0000313" key="2">
    <source>
        <dbReference type="EMBL" id="GGA86881.1"/>
    </source>
</evidence>
<reference evidence="2" key="2">
    <citation type="submission" date="2020-09" db="EMBL/GenBank/DDBJ databases">
        <authorList>
            <person name="Sun Q."/>
            <person name="Zhou Y."/>
        </authorList>
    </citation>
    <scope>NUCLEOTIDE SEQUENCE</scope>
    <source>
        <strain evidence="2">CGMCC 1.15448</strain>
    </source>
</reference>
<comment type="caution">
    <text evidence="2">The sequence shown here is derived from an EMBL/GenBank/DDBJ whole genome shotgun (WGS) entry which is preliminary data.</text>
</comment>